<dbReference type="PANTHER" id="PTHR11579:SF0">
    <property type="entry name" value="PROTEIN-L-ISOASPARTATE(D-ASPARTATE) O-METHYLTRANSFERASE"/>
    <property type="match status" value="1"/>
</dbReference>
<dbReference type="PANTHER" id="PTHR11579">
    <property type="entry name" value="PROTEIN-L-ISOASPARTATE O-METHYLTRANSFERASE"/>
    <property type="match status" value="1"/>
</dbReference>
<evidence type="ECO:0000256" key="3">
    <source>
        <dbReference type="ARBA" id="ARBA00022490"/>
    </source>
</evidence>
<dbReference type="GO" id="GO:0032259">
    <property type="term" value="P:methylation"/>
    <property type="evidence" value="ECO:0007669"/>
    <property type="project" value="UniProtKB-KW"/>
</dbReference>
<dbReference type="Pfam" id="PF01135">
    <property type="entry name" value="PCMT"/>
    <property type="match status" value="1"/>
</dbReference>
<dbReference type="HAMAP" id="MF_00090">
    <property type="entry name" value="PIMT"/>
    <property type="match status" value="1"/>
</dbReference>
<evidence type="ECO:0000256" key="1">
    <source>
        <dbReference type="ARBA" id="ARBA00004496"/>
    </source>
</evidence>
<proteinExistence type="inferred from homology"/>
<dbReference type="InterPro" id="IPR000682">
    <property type="entry name" value="PCMT"/>
</dbReference>
<accession>A0A1G7NH38</accession>
<evidence type="ECO:0000256" key="2">
    <source>
        <dbReference type="ARBA" id="ARBA00005369"/>
    </source>
</evidence>
<keyword evidence="9" id="KW-1185">Reference proteome</keyword>
<comment type="similarity">
    <text evidence="2 7">Belongs to the methyltransferase superfamily. L-isoaspartyl/D-aspartyl protein methyltransferase family.</text>
</comment>
<keyword evidence="6 7" id="KW-0949">S-adenosyl-L-methionine</keyword>
<dbReference type="GO" id="GO:0004719">
    <property type="term" value="F:protein-L-isoaspartate (D-aspartate) O-methyltransferase activity"/>
    <property type="evidence" value="ECO:0007669"/>
    <property type="project" value="UniProtKB-UniRule"/>
</dbReference>
<evidence type="ECO:0000313" key="9">
    <source>
        <dbReference type="Proteomes" id="UP000199415"/>
    </source>
</evidence>
<dbReference type="NCBIfam" id="TIGR00080">
    <property type="entry name" value="pimt"/>
    <property type="match status" value="1"/>
</dbReference>
<dbReference type="FunFam" id="3.40.50.150:FF:000010">
    <property type="entry name" value="Protein-L-isoaspartate O-methyltransferase"/>
    <property type="match status" value="1"/>
</dbReference>
<dbReference type="AlphaFoldDB" id="A0A1G7NH38"/>
<name>A0A1G7NH38_9PROT</name>
<dbReference type="NCBIfam" id="NF001453">
    <property type="entry name" value="PRK00312.1"/>
    <property type="match status" value="1"/>
</dbReference>
<dbReference type="SUPFAM" id="SSF53335">
    <property type="entry name" value="S-adenosyl-L-methionine-dependent methyltransferases"/>
    <property type="match status" value="1"/>
</dbReference>
<reference evidence="8 9" key="1">
    <citation type="submission" date="2016-10" db="EMBL/GenBank/DDBJ databases">
        <authorList>
            <person name="de Groot N.N."/>
        </authorList>
    </citation>
    <scope>NUCLEOTIDE SEQUENCE [LARGE SCALE GENOMIC DNA]</scope>
    <source>
        <strain evidence="8 9">DSM 25584</strain>
    </source>
</reference>
<keyword evidence="4 7" id="KW-0489">Methyltransferase</keyword>
<dbReference type="EMBL" id="FNCE01000002">
    <property type="protein sequence ID" value="SDF73343.1"/>
    <property type="molecule type" value="Genomic_DNA"/>
</dbReference>
<dbReference type="GO" id="GO:0005737">
    <property type="term" value="C:cytoplasm"/>
    <property type="evidence" value="ECO:0007669"/>
    <property type="project" value="UniProtKB-SubCell"/>
</dbReference>
<keyword evidence="3 7" id="KW-0963">Cytoplasm</keyword>
<dbReference type="OrthoDB" id="9810066at2"/>
<dbReference type="EC" id="2.1.1.77" evidence="7"/>
<dbReference type="Gene3D" id="3.40.50.150">
    <property type="entry name" value="Vaccinia Virus protein VP39"/>
    <property type="match status" value="1"/>
</dbReference>
<organism evidence="8 9">
    <name type="scientific">Limimonas halophila</name>
    <dbReference type="NCBI Taxonomy" id="1082479"/>
    <lineage>
        <taxon>Bacteria</taxon>
        <taxon>Pseudomonadati</taxon>
        <taxon>Pseudomonadota</taxon>
        <taxon>Alphaproteobacteria</taxon>
        <taxon>Rhodospirillales</taxon>
        <taxon>Rhodovibrionaceae</taxon>
        <taxon>Limimonas</taxon>
    </lineage>
</organism>
<evidence type="ECO:0000256" key="4">
    <source>
        <dbReference type="ARBA" id="ARBA00022603"/>
    </source>
</evidence>
<dbReference type="InterPro" id="IPR029063">
    <property type="entry name" value="SAM-dependent_MTases_sf"/>
</dbReference>
<dbReference type="CDD" id="cd02440">
    <property type="entry name" value="AdoMet_MTases"/>
    <property type="match status" value="1"/>
</dbReference>
<gene>
    <name evidence="7" type="primary">pcm</name>
    <name evidence="8" type="ORF">SAMN05216241_102170</name>
</gene>
<comment type="catalytic activity">
    <reaction evidence="7">
        <text>[protein]-L-isoaspartate + S-adenosyl-L-methionine = [protein]-L-isoaspartate alpha-methyl ester + S-adenosyl-L-homocysteine</text>
        <dbReference type="Rhea" id="RHEA:12705"/>
        <dbReference type="Rhea" id="RHEA-COMP:12143"/>
        <dbReference type="Rhea" id="RHEA-COMP:12144"/>
        <dbReference type="ChEBI" id="CHEBI:57856"/>
        <dbReference type="ChEBI" id="CHEBI:59789"/>
        <dbReference type="ChEBI" id="CHEBI:90596"/>
        <dbReference type="ChEBI" id="CHEBI:90598"/>
        <dbReference type="EC" id="2.1.1.77"/>
    </reaction>
</comment>
<dbReference type="GO" id="GO:0030091">
    <property type="term" value="P:protein repair"/>
    <property type="evidence" value="ECO:0007669"/>
    <property type="project" value="UniProtKB-UniRule"/>
</dbReference>
<feature type="active site" evidence="7">
    <location>
        <position position="60"/>
    </location>
</feature>
<comment type="function">
    <text evidence="7">Catalyzes the methyl esterification of L-isoaspartyl residues in peptides and proteins that result from spontaneous decomposition of normal L-aspartyl and L-asparaginyl residues. It plays a role in the repair and/or degradation of damaged proteins.</text>
</comment>
<evidence type="ECO:0000256" key="5">
    <source>
        <dbReference type="ARBA" id="ARBA00022679"/>
    </source>
</evidence>
<protein>
    <recommendedName>
        <fullName evidence="7">Protein-L-isoaspartate O-methyltransferase</fullName>
        <ecNumber evidence="7">2.1.1.77</ecNumber>
    </recommendedName>
    <alternativeName>
        <fullName evidence="7">L-isoaspartyl protein carboxyl methyltransferase</fullName>
    </alternativeName>
    <alternativeName>
        <fullName evidence="7">Protein L-isoaspartyl methyltransferase</fullName>
    </alternativeName>
    <alternativeName>
        <fullName evidence="7">Protein-beta-aspartate methyltransferase</fullName>
        <shortName evidence="7">PIMT</shortName>
    </alternativeName>
</protein>
<evidence type="ECO:0000313" key="8">
    <source>
        <dbReference type="EMBL" id="SDF73343.1"/>
    </source>
</evidence>
<evidence type="ECO:0000256" key="7">
    <source>
        <dbReference type="HAMAP-Rule" id="MF_00090"/>
    </source>
</evidence>
<dbReference type="Proteomes" id="UP000199415">
    <property type="component" value="Unassembled WGS sequence"/>
</dbReference>
<comment type="subcellular location">
    <subcellularLocation>
        <location evidence="1 7">Cytoplasm</location>
    </subcellularLocation>
</comment>
<dbReference type="STRING" id="1082479.SAMN05216241_102170"/>
<keyword evidence="5 7" id="KW-0808">Transferase</keyword>
<evidence type="ECO:0000256" key="6">
    <source>
        <dbReference type="ARBA" id="ARBA00022691"/>
    </source>
</evidence>
<sequence length="223" mass="24404">MTPHGRKLRLATVVREAGIADSGVLSAMAQVPREAFVPEAFQDQAYENRALPIGHGQTVSRPDVVATMTDALAPTRRMKVLEVGTGSGYQTAILAHLTRRVYTVEQDRSLLRLARERLTRLRCHNVTSRIGDGWQGWPEQAPFPRILVTAAASGVPSRLADQLDPGGVMVTPVTTPEGGQELVRLTRDTDTGRFTEERLGQVRFVPLISTTDGSADRADHERS</sequence>